<keyword evidence="3" id="KW-1185">Reference proteome</keyword>
<feature type="compositionally biased region" description="Basic and acidic residues" evidence="1">
    <location>
        <begin position="90"/>
        <end position="105"/>
    </location>
</feature>
<protein>
    <submittedName>
        <fullName evidence="2">Uncharacterized protein</fullName>
    </submittedName>
</protein>
<dbReference type="AlphaFoldDB" id="A0A448WBI0"/>
<gene>
    <name evidence="2" type="ORF">PXEA_LOCUS1161</name>
</gene>
<evidence type="ECO:0000313" key="3">
    <source>
        <dbReference type="Proteomes" id="UP000784294"/>
    </source>
</evidence>
<feature type="compositionally biased region" description="Basic and acidic residues" evidence="1">
    <location>
        <begin position="64"/>
        <end position="76"/>
    </location>
</feature>
<proteinExistence type="predicted"/>
<comment type="caution">
    <text evidence="2">The sequence shown here is derived from an EMBL/GenBank/DDBJ whole genome shotgun (WGS) entry which is preliminary data.</text>
</comment>
<reference evidence="2" key="1">
    <citation type="submission" date="2018-11" db="EMBL/GenBank/DDBJ databases">
        <authorList>
            <consortium name="Pathogen Informatics"/>
        </authorList>
    </citation>
    <scope>NUCLEOTIDE SEQUENCE</scope>
</reference>
<organism evidence="2 3">
    <name type="scientific">Protopolystoma xenopodis</name>
    <dbReference type="NCBI Taxonomy" id="117903"/>
    <lineage>
        <taxon>Eukaryota</taxon>
        <taxon>Metazoa</taxon>
        <taxon>Spiralia</taxon>
        <taxon>Lophotrochozoa</taxon>
        <taxon>Platyhelminthes</taxon>
        <taxon>Monogenea</taxon>
        <taxon>Polyopisthocotylea</taxon>
        <taxon>Polystomatidea</taxon>
        <taxon>Polystomatidae</taxon>
        <taxon>Protopolystoma</taxon>
    </lineage>
</organism>
<feature type="compositionally biased region" description="Acidic residues" evidence="1">
    <location>
        <begin position="77"/>
        <end position="89"/>
    </location>
</feature>
<name>A0A448WBI0_9PLAT</name>
<evidence type="ECO:0000313" key="2">
    <source>
        <dbReference type="EMBL" id="VEL07721.1"/>
    </source>
</evidence>
<evidence type="ECO:0000256" key="1">
    <source>
        <dbReference type="SAM" id="MobiDB-lite"/>
    </source>
</evidence>
<dbReference type="Proteomes" id="UP000784294">
    <property type="component" value="Unassembled WGS sequence"/>
</dbReference>
<accession>A0A448WBI0</accession>
<feature type="region of interest" description="Disordered" evidence="1">
    <location>
        <begin position="64"/>
        <end position="105"/>
    </location>
</feature>
<dbReference type="EMBL" id="CAAALY010002355">
    <property type="protein sequence ID" value="VEL07721.1"/>
    <property type="molecule type" value="Genomic_DNA"/>
</dbReference>
<sequence>MSSALKNPVEEPCGPASKLRAQRLLSGLYEVDALLCQIQTELDSMTGFSSLLLMDRTRHISRQREGTVDGLKYEHGEEAEDEEHEEDEGEKGFDENVAWNKRDTR</sequence>